<feature type="domain" description="NodB homology" evidence="1">
    <location>
        <begin position="39"/>
        <end position="183"/>
    </location>
</feature>
<dbReference type="InterPro" id="IPR011330">
    <property type="entry name" value="Glyco_hydro/deAcase_b/a-brl"/>
</dbReference>
<sequence length="328" mass="39187">MDRNKQGYFVISLDFELYWGIRDKKSVDEYGQNIKGVWSAVPRLLQMFEKYNLHATWAVVGAMLSKDKEDFQKYIPEIKPKYIDENLSPYGEFYKGLADIEDLYVYGNELVQKVIEYNGQEIGTHTFSHYYCLENKKDRGSFFSDLTSAIKISEDNGIKIKTIIFPRHQVNENYLKGIKKHDIYIYRGTEKIWYHSAARGQDEGIVKRAFRYVDYFIKIGSHHCQNIEEVKRGDIFQIRASRWLRPYNKKNKIFDFLKLNRIKNQMKYAAKNGKIFHLWFHPHDIGINQDENFKYLEIIFEYYLELKHKYNFESKNMYEISEIANGLK</sequence>
<evidence type="ECO:0000313" key="2">
    <source>
        <dbReference type="EMBL" id="SDE21568.1"/>
    </source>
</evidence>
<dbReference type="OrthoDB" id="7836272at2"/>
<dbReference type="Gene3D" id="3.20.20.370">
    <property type="entry name" value="Glycoside hydrolase/deacetylase"/>
    <property type="match status" value="1"/>
</dbReference>
<dbReference type="STRING" id="1071918.SAMN05421544_10514"/>
<dbReference type="InterPro" id="IPR002509">
    <property type="entry name" value="NODB_dom"/>
</dbReference>
<evidence type="ECO:0000259" key="1">
    <source>
        <dbReference type="Pfam" id="PF01522"/>
    </source>
</evidence>
<dbReference type="EMBL" id="FNAS01000005">
    <property type="protein sequence ID" value="SDE21568.1"/>
    <property type="molecule type" value="Genomic_DNA"/>
</dbReference>
<dbReference type="SUPFAM" id="SSF88713">
    <property type="entry name" value="Glycoside hydrolase/deacetylase"/>
    <property type="match status" value="1"/>
</dbReference>
<reference evidence="2 3" key="1">
    <citation type="submission" date="2016-10" db="EMBL/GenBank/DDBJ databases">
        <authorList>
            <person name="de Groot N.N."/>
        </authorList>
    </citation>
    <scope>NUCLEOTIDE SEQUENCE [LARGE SCALE GENOMIC DNA]</scope>
    <source>
        <strain evidence="2 3">DSM 24015</strain>
    </source>
</reference>
<accession>A0A1G7B381</accession>
<organism evidence="2 3">
    <name type="scientific">Riemerella columbipharyngis</name>
    <dbReference type="NCBI Taxonomy" id="1071918"/>
    <lineage>
        <taxon>Bacteria</taxon>
        <taxon>Pseudomonadati</taxon>
        <taxon>Bacteroidota</taxon>
        <taxon>Flavobacteriia</taxon>
        <taxon>Flavobacteriales</taxon>
        <taxon>Weeksellaceae</taxon>
        <taxon>Riemerella</taxon>
    </lineage>
</organism>
<dbReference type="Pfam" id="PF01522">
    <property type="entry name" value="Polysacc_deac_1"/>
    <property type="match status" value="1"/>
</dbReference>
<dbReference type="Proteomes" id="UP000198517">
    <property type="component" value="Unassembled WGS sequence"/>
</dbReference>
<dbReference type="AlphaFoldDB" id="A0A1G7B381"/>
<proteinExistence type="predicted"/>
<dbReference type="CDD" id="cd10929">
    <property type="entry name" value="CE4_u5"/>
    <property type="match status" value="1"/>
</dbReference>
<protein>
    <submittedName>
        <fullName evidence="2">Polysaccharide deacetylase</fullName>
    </submittedName>
</protein>
<evidence type="ECO:0000313" key="3">
    <source>
        <dbReference type="Proteomes" id="UP000198517"/>
    </source>
</evidence>
<gene>
    <name evidence="2" type="ORF">SAMN05421544_10514</name>
</gene>
<dbReference type="GO" id="GO:0016810">
    <property type="term" value="F:hydrolase activity, acting on carbon-nitrogen (but not peptide) bonds"/>
    <property type="evidence" value="ECO:0007669"/>
    <property type="project" value="InterPro"/>
</dbReference>
<keyword evidence="3" id="KW-1185">Reference proteome</keyword>
<name>A0A1G7B381_9FLAO</name>
<dbReference type="RefSeq" id="WP_092736196.1">
    <property type="nucleotide sequence ID" value="NZ_FNAS01000005.1"/>
</dbReference>
<dbReference type="GO" id="GO:0005975">
    <property type="term" value="P:carbohydrate metabolic process"/>
    <property type="evidence" value="ECO:0007669"/>
    <property type="project" value="InterPro"/>
</dbReference>